<keyword evidence="7" id="KW-0539">Nucleus</keyword>
<protein>
    <recommendedName>
        <fullName evidence="10">GATA-type domain-containing protein</fullName>
    </recommendedName>
</protein>
<dbReference type="EMBL" id="BTRK01000001">
    <property type="protein sequence ID" value="GMR34091.1"/>
    <property type="molecule type" value="Genomic_DNA"/>
</dbReference>
<dbReference type="Pfam" id="PF00320">
    <property type="entry name" value="GATA"/>
    <property type="match status" value="1"/>
</dbReference>
<feature type="non-terminal residue" evidence="11">
    <location>
        <position position="134"/>
    </location>
</feature>
<evidence type="ECO:0000256" key="2">
    <source>
        <dbReference type="ARBA" id="ARBA00022723"/>
    </source>
</evidence>
<evidence type="ECO:0000256" key="5">
    <source>
        <dbReference type="ARBA" id="ARBA00023015"/>
    </source>
</evidence>
<evidence type="ECO:0000256" key="4">
    <source>
        <dbReference type="ARBA" id="ARBA00022833"/>
    </source>
</evidence>
<dbReference type="Proteomes" id="UP001328107">
    <property type="component" value="Unassembled WGS sequence"/>
</dbReference>
<dbReference type="GO" id="GO:0000981">
    <property type="term" value="F:DNA-binding transcription factor activity, RNA polymerase II-specific"/>
    <property type="evidence" value="ECO:0007669"/>
    <property type="project" value="TreeGrafter"/>
</dbReference>
<evidence type="ECO:0000259" key="10">
    <source>
        <dbReference type="PROSITE" id="PS50114"/>
    </source>
</evidence>
<dbReference type="InterPro" id="IPR000679">
    <property type="entry name" value="Znf_GATA"/>
</dbReference>
<feature type="region of interest" description="Disordered" evidence="9">
    <location>
        <begin position="1"/>
        <end position="37"/>
    </location>
</feature>
<dbReference type="InterPro" id="IPR039355">
    <property type="entry name" value="Transcription_factor_GATA"/>
</dbReference>
<keyword evidence="2" id="KW-0479">Metal-binding</keyword>
<dbReference type="SUPFAM" id="SSF57716">
    <property type="entry name" value="Glucocorticoid receptor-like (DNA-binding domain)"/>
    <property type="match status" value="1"/>
</dbReference>
<dbReference type="PROSITE" id="PS50114">
    <property type="entry name" value="GATA_ZN_FINGER_2"/>
    <property type="match status" value="1"/>
</dbReference>
<proteinExistence type="predicted"/>
<dbReference type="PANTHER" id="PTHR10071">
    <property type="entry name" value="TRANSCRIPTION FACTOR GATA FAMILY MEMBER"/>
    <property type="match status" value="1"/>
</dbReference>
<dbReference type="SMART" id="SM00401">
    <property type="entry name" value="ZnF_GATA"/>
    <property type="match status" value="1"/>
</dbReference>
<comment type="subcellular location">
    <subcellularLocation>
        <location evidence="1">Nucleus</location>
    </subcellularLocation>
</comment>
<evidence type="ECO:0000256" key="8">
    <source>
        <dbReference type="PROSITE-ProRule" id="PRU00094"/>
    </source>
</evidence>
<keyword evidence="3 8" id="KW-0863">Zinc-finger</keyword>
<comment type="caution">
    <text evidence="11">The sequence shown here is derived from an EMBL/GenBank/DDBJ whole genome shotgun (WGS) entry which is preliminary data.</text>
</comment>
<reference evidence="12" key="1">
    <citation type="submission" date="2022-10" db="EMBL/GenBank/DDBJ databases">
        <title>Genome assembly of Pristionchus species.</title>
        <authorList>
            <person name="Yoshida K."/>
            <person name="Sommer R.J."/>
        </authorList>
    </citation>
    <scope>NUCLEOTIDE SEQUENCE [LARGE SCALE GENOMIC DNA]</scope>
    <source>
        <strain evidence="12">RS5460</strain>
    </source>
</reference>
<dbReference type="GO" id="GO:0000978">
    <property type="term" value="F:RNA polymerase II cis-regulatory region sequence-specific DNA binding"/>
    <property type="evidence" value="ECO:0007669"/>
    <property type="project" value="TreeGrafter"/>
</dbReference>
<dbReference type="AlphaFoldDB" id="A0AAN4Z7W2"/>
<keyword evidence="5" id="KW-0805">Transcription regulation</keyword>
<feature type="domain" description="GATA-type" evidence="10">
    <location>
        <begin position="35"/>
        <end position="88"/>
    </location>
</feature>
<evidence type="ECO:0000256" key="7">
    <source>
        <dbReference type="ARBA" id="ARBA00023242"/>
    </source>
</evidence>
<dbReference type="GO" id="GO:0005634">
    <property type="term" value="C:nucleus"/>
    <property type="evidence" value="ECO:0007669"/>
    <property type="project" value="UniProtKB-SubCell"/>
</dbReference>
<evidence type="ECO:0000256" key="1">
    <source>
        <dbReference type="ARBA" id="ARBA00004123"/>
    </source>
</evidence>
<evidence type="ECO:0000313" key="11">
    <source>
        <dbReference type="EMBL" id="GMR34091.1"/>
    </source>
</evidence>
<sequence length="134" mass="15072">LEPSSSSQIEQKTEKSKKKRQSESQTTPFLQPLPPTVAKSCSNCGATETALWRRTPEGLRECNPCQLHFQRYGVRRPLVMKSQTINRRKRRPKAYQPADWPTVSAVSTVSSYNSTVETDGTASPNDFLLAMVEQ</sequence>
<dbReference type="InterPro" id="IPR013088">
    <property type="entry name" value="Znf_NHR/GATA"/>
</dbReference>
<feature type="compositionally biased region" description="Low complexity" evidence="9">
    <location>
        <begin position="1"/>
        <end position="10"/>
    </location>
</feature>
<evidence type="ECO:0000256" key="9">
    <source>
        <dbReference type="SAM" id="MobiDB-lite"/>
    </source>
</evidence>
<keyword evidence="4" id="KW-0862">Zinc</keyword>
<keyword evidence="6" id="KW-0804">Transcription</keyword>
<dbReference type="GO" id="GO:0045165">
    <property type="term" value="P:cell fate commitment"/>
    <property type="evidence" value="ECO:0007669"/>
    <property type="project" value="TreeGrafter"/>
</dbReference>
<gene>
    <name evidence="11" type="ORF">PMAYCL1PPCAC_04286</name>
</gene>
<dbReference type="CDD" id="cd00202">
    <property type="entry name" value="ZnF_GATA"/>
    <property type="match status" value="1"/>
</dbReference>
<accession>A0AAN4Z7W2</accession>
<dbReference type="PANTHER" id="PTHR10071:SF281">
    <property type="entry name" value="BOX A-BINDING FACTOR-RELATED"/>
    <property type="match status" value="1"/>
</dbReference>
<keyword evidence="12" id="KW-1185">Reference proteome</keyword>
<evidence type="ECO:0000256" key="3">
    <source>
        <dbReference type="ARBA" id="ARBA00022771"/>
    </source>
</evidence>
<evidence type="ECO:0000256" key="6">
    <source>
        <dbReference type="ARBA" id="ARBA00023163"/>
    </source>
</evidence>
<dbReference type="Gene3D" id="3.30.50.10">
    <property type="entry name" value="Erythroid Transcription Factor GATA-1, subunit A"/>
    <property type="match status" value="1"/>
</dbReference>
<dbReference type="GO" id="GO:0000122">
    <property type="term" value="P:negative regulation of transcription by RNA polymerase II"/>
    <property type="evidence" value="ECO:0007669"/>
    <property type="project" value="TreeGrafter"/>
</dbReference>
<feature type="non-terminal residue" evidence="11">
    <location>
        <position position="1"/>
    </location>
</feature>
<dbReference type="GO" id="GO:0008270">
    <property type="term" value="F:zinc ion binding"/>
    <property type="evidence" value="ECO:0007669"/>
    <property type="project" value="UniProtKB-KW"/>
</dbReference>
<organism evidence="11 12">
    <name type="scientific">Pristionchus mayeri</name>
    <dbReference type="NCBI Taxonomy" id="1317129"/>
    <lineage>
        <taxon>Eukaryota</taxon>
        <taxon>Metazoa</taxon>
        <taxon>Ecdysozoa</taxon>
        <taxon>Nematoda</taxon>
        <taxon>Chromadorea</taxon>
        <taxon>Rhabditida</taxon>
        <taxon>Rhabditina</taxon>
        <taxon>Diplogasteromorpha</taxon>
        <taxon>Diplogasteroidea</taxon>
        <taxon>Neodiplogasteridae</taxon>
        <taxon>Pristionchus</taxon>
    </lineage>
</organism>
<name>A0AAN4Z7W2_9BILA</name>
<evidence type="ECO:0000313" key="12">
    <source>
        <dbReference type="Proteomes" id="UP001328107"/>
    </source>
</evidence>
<dbReference type="GO" id="GO:0045944">
    <property type="term" value="P:positive regulation of transcription by RNA polymerase II"/>
    <property type="evidence" value="ECO:0007669"/>
    <property type="project" value="TreeGrafter"/>
</dbReference>